<name>A0A399IH65_9CLOT</name>
<proteinExistence type="predicted"/>
<gene>
    <name evidence="2" type="ORF">D2A34_23875</name>
</gene>
<sequence length="426" mass="50318">MQKKNDLYKKKYELYNSLFTENSMDGILNIGENFLGNPIFILDTSYRIMARSSLAKLDNSSIETHNGESYLLLDIVQLMQKNKCIDNIYNSDNAFFHNSDEILIFCSIRINNITVGYISVLQSKRKFNAEDLELTNVLSKVFSIQLQKENLFISNSGLDEEYYLTDLLINRIDNIEYMTERLQYVNFNLSENLIILSIPFKQKYKDYRHNFGLKELIKKIKTILGNCISTYYKDTITFLISNGHKEVITDSLKETILEFLKLNNLRCGISMVFQNLLHIQDFFYQSIYALDLSLCMKIDNTINYFEDYIEYYLFNMSMSTTNDLYKINLLTLVHPYIKKLIKFDDQNKTELFKTLKIYLENNRNANDTSIKLNIHRSTFFYRYNKIQDLLHISLGNNNNLFKLELSFKILDYNALTEIQIIDFLRV</sequence>
<dbReference type="InterPro" id="IPR042070">
    <property type="entry name" value="PucR_C-HTH_sf"/>
</dbReference>
<dbReference type="RefSeq" id="WP_119368118.1">
    <property type="nucleotide sequence ID" value="NZ_QXDJ01000008.1"/>
</dbReference>
<dbReference type="InterPro" id="IPR025736">
    <property type="entry name" value="PucR_C-HTH_dom"/>
</dbReference>
<evidence type="ECO:0000313" key="2">
    <source>
        <dbReference type="EMBL" id="RII32265.1"/>
    </source>
</evidence>
<dbReference type="Proteomes" id="UP000265930">
    <property type="component" value="Unassembled WGS sequence"/>
</dbReference>
<evidence type="ECO:0000313" key="3">
    <source>
        <dbReference type="Proteomes" id="UP000265930"/>
    </source>
</evidence>
<dbReference type="AlphaFoldDB" id="A0A399IH65"/>
<dbReference type="Pfam" id="PF13556">
    <property type="entry name" value="HTH_30"/>
    <property type="match status" value="1"/>
</dbReference>
<reference evidence="2 3" key="1">
    <citation type="submission" date="2018-08" db="EMBL/GenBank/DDBJ databases">
        <title>Genome of Clostridium chromiireducens C1, DSM12136.</title>
        <authorList>
            <person name="Xing M."/>
            <person name="Wei Y."/>
            <person name="Ang E.L."/>
            <person name="Zhao H."/>
            <person name="Zhang Y."/>
        </authorList>
    </citation>
    <scope>NUCLEOTIDE SEQUENCE [LARGE SCALE GENOMIC DNA]</scope>
    <source>
        <strain evidence="2 3">C1</strain>
    </source>
</reference>
<organism evidence="2 3">
    <name type="scientific">Clostridium chromiireducens</name>
    <dbReference type="NCBI Taxonomy" id="225345"/>
    <lineage>
        <taxon>Bacteria</taxon>
        <taxon>Bacillati</taxon>
        <taxon>Bacillota</taxon>
        <taxon>Clostridia</taxon>
        <taxon>Eubacteriales</taxon>
        <taxon>Clostridiaceae</taxon>
        <taxon>Clostridium</taxon>
    </lineage>
</organism>
<protein>
    <submittedName>
        <fullName evidence="2">PucR family transcriptional regulator</fullName>
    </submittedName>
</protein>
<feature type="domain" description="PucR C-terminal helix-turn-helix" evidence="1">
    <location>
        <begin position="351"/>
        <end position="409"/>
    </location>
</feature>
<dbReference type="Gene3D" id="1.10.10.2840">
    <property type="entry name" value="PucR C-terminal helix-turn-helix domain"/>
    <property type="match status" value="1"/>
</dbReference>
<comment type="caution">
    <text evidence="2">The sequence shown here is derived from an EMBL/GenBank/DDBJ whole genome shotgun (WGS) entry which is preliminary data.</text>
</comment>
<accession>A0A399IH65</accession>
<dbReference type="EMBL" id="QXDJ01000008">
    <property type="protein sequence ID" value="RII32265.1"/>
    <property type="molecule type" value="Genomic_DNA"/>
</dbReference>
<evidence type="ECO:0000259" key="1">
    <source>
        <dbReference type="Pfam" id="PF13556"/>
    </source>
</evidence>